<comment type="cofactor">
    <cofactor evidence="1">
        <name>Fe(2+)</name>
        <dbReference type="ChEBI" id="CHEBI:29033"/>
    </cofactor>
</comment>
<dbReference type="InterPro" id="IPR010376">
    <property type="entry name" value="GBBH-like_N"/>
</dbReference>
<comment type="cofactor">
    <cofactor evidence="2">
        <name>L-ascorbate</name>
        <dbReference type="ChEBI" id="CHEBI:38290"/>
    </cofactor>
</comment>
<dbReference type="InterPro" id="IPR003819">
    <property type="entry name" value="TauD/TfdA-like"/>
</dbReference>
<dbReference type="GO" id="GO:0046872">
    <property type="term" value="F:metal ion binding"/>
    <property type="evidence" value="ECO:0007669"/>
    <property type="project" value="UniProtKB-KW"/>
</dbReference>
<proteinExistence type="inferred from homology"/>
<evidence type="ECO:0000256" key="6">
    <source>
        <dbReference type="ARBA" id="ARBA00022873"/>
    </source>
</evidence>
<evidence type="ECO:0000256" key="5">
    <source>
        <dbReference type="ARBA" id="ARBA00022723"/>
    </source>
</evidence>
<dbReference type="InterPro" id="IPR050411">
    <property type="entry name" value="AlphaKG_dependent_hydroxylases"/>
</dbReference>
<dbReference type="SUPFAM" id="SSF51197">
    <property type="entry name" value="Clavaminate synthase-like"/>
    <property type="match status" value="1"/>
</dbReference>
<evidence type="ECO:0000256" key="2">
    <source>
        <dbReference type="ARBA" id="ARBA00001961"/>
    </source>
</evidence>
<keyword evidence="5" id="KW-0479">Metal-binding</keyword>
<evidence type="ECO:0000313" key="13">
    <source>
        <dbReference type="Proteomes" id="UP001374579"/>
    </source>
</evidence>
<reference evidence="12 13" key="1">
    <citation type="submission" date="2024-02" db="EMBL/GenBank/DDBJ databases">
        <title>Chromosome-scale genome assembly of the rough periwinkle Littorina saxatilis.</title>
        <authorList>
            <person name="De Jode A."/>
            <person name="Faria R."/>
            <person name="Formenti G."/>
            <person name="Sims Y."/>
            <person name="Smith T.P."/>
            <person name="Tracey A."/>
            <person name="Wood J.M.D."/>
            <person name="Zagrodzka Z.B."/>
            <person name="Johannesson K."/>
            <person name="Butlin R.K."/>
            <person name="Leder E.H."/>
        </authorList>
    </citation>
    <scope>NUCLEOTIDE SEQUENCE [LARGE SCALE GENOMIC DNA]</scope>
    <source>
        <strain evidence="12">Snail1</strain>
        <tissue evidence="12">Muscle</tissue>
    </source>
</reference>
<keyword evidence="7" id="KW-0223">Dioxygenase</keyword>
<dbReference type="FunFam" id="3.30.2020.30:FF:000002">
    <property type="entry name" value="Putative gamma-butyrobetaine dioxygenase"/>
    <property type="match status" value="1"/>
</dbReference>
<dbReference type="InterPro" id="IPR038492">
    <property type="entry name" value="GBBH-like_N_sf"/>
</dbReference>
<sequence length="479" mass="54396">MWTRNLLRCANQLSSRSVTSASRHCTAACTSSVQRKGPTSVVKSEIGLRGAVPWMVHVRNSHMTAIKDRGAYDERAYQHVKGSDVKSLELVSDGKLLRVTWGDGKTSQFHSVWLRSVCFCPKCRMDHTGQCSVEFDTVSNQSRLLSAEDDGEGCLTVQWKEDPGHTGIFPLKYLKAHCYSKEAMETKRRDVQMTFSKDNVIPRVSYDEVINTRQGLYKWVKALNQTGISIVEGVPCESGMVKKVCERIADLLQHTIYGETFDVKAKARPINAAYSAGELKLHMDQPMYESAPGIQALHCIKFDESIGGGDNLFVDLFEVAETFRKQNPEEFAFLSKIPLPFETVHYERDWPVHMRYYRPMFNMNKHGDLVGVFWHPHLIGALQVEEELVEPFFEAFGKFYTLINNFPNCFRHRLKAGEMVAFNNRRVLHGRAAFTNQTGERFLQGTYIEISEFKSCVQVLSNLEGDGRSPVRVGDNDLL</sequence>
<name>A0AAN9GE18_9CAEN</name>
<accession>A0AAN9GE18</accession>
<dbReference type="Pfam" id="PF02668">
    <property type="entry name" value="TauD"/>
    <property type="match status" value="1"/>
</dbReference>
<dbReference type="GO" id="GO:0045329">
    <property type="term" value="P:carnitine biosynthetic process"/>
    <property type="evidence" value="ECO:0007669"/>
    <property type="project" value="UniProtKB-KW"/>
</dbReference>
<dbReference type="CDD" id="cd00250">
    <property type="entry name" value="CAS_like"/>
    <property type="match status" value="1"/>
</dbReference>
<dbReference type="Gene3D" id="3.60.130.10">
    <property type="entry name" value="Clavaminate synthase-like"/>
    <property type="match status" value="1"/>
</dbReference>
<dbReference type="GO" id="GO:0016706">
    <property type="term" value="F:2-oxoglutarate-dependent dioxygenase activity"/>
    <property type="evidence" value="ECO:0007669"/>
    <property type="project" value="UniProtKB-ARBA"/>
</dbReference>
<keyword evidence="8" id="KW-0560">Oxidoreductase</keyword>
<evidence type="ECO:0000256" key="8">
    <source>
        <dbReference type="ARBA" id="ARBA00023002"/>
    </source>
</evidence>
<dbReference type="Pfam" id="PF06155">
    <property type="entry name" value="GBBH-like_N"/>
    <property type="match status" value="1"/>
</dbReference>
<evidence type="ECO:0000256" key="1">
    <source>
        <dbReference type="ARBA" id="ARBA00001954"/>
    </source>
</evidence>
<dbReference type="Proteomes" id="UP001374579">
    <property type="component" value="Unassembled WGS sequence"/>
</dbReference>
<dbReference type="InterPro" id="IPR042098">
    <property type="entry name" value="TauD-like_sf"/>
</dbReference>
<feature type="domain" description="Gamma-butyrobetaine hydroxylase-like N-terminal" evidence="11">
    <location>
        <begin position="90"/>
        <end position="174"/>
    </location>
</feature>
<organism evidence="12 13">
    <name type="scientific">Littorina saxatilis</name>
    <dbReference type="NCBI Taxonomy" id="31220"/>
    <lineage>
        <taxon>Eukaryota</taxon>
        <taxon>Metazoa</taxon>
        <taxon>Spiralia</taxon>
        <taxon>Lophotrochozoa</taxon>
        <taxon>Mollusca</taxon>
        <taxon>Gastropoda</taxon>
        <taxon>Caenogastropoda</taxon>
        <taxon>Littorinimorpha</taxon>
        <taxon>Littorinoidea</taxon>
        <taxon>Littorinidae</taxon>
        <taxon>Littorina</taxon>
    </lineage>
</organism>
<keyword evidence="13" id="KW-1185">Reference proteome</keyword>
<evidence type="ECO:0008006" key="14">
    <source>
        <dbReference type="Google" id="ProtNLM"/>
    </source>
</evidence>
<protein>
    <recommendedName>
        <fullName evidence="14">Gamma-butyrobetaine dioxygenase</fullName>
    </recommendedName>
</protein>
<dbReference type="GO" id="GO:0005739">
    <property type="term" value="C:mitochondrion"/>
    <property type="evidence" value="ECO:0007669"/>
    <property type="project" value="TreeGrafter"/>
</dbReference>
<keyword evidence="6" id="KW-0124">Carnitine biosynthesis</keyword>
<evidence type="ECO:0000256" key="4">
    <source>
        <dbReference type="ARBA" id="ARBA00008654"/>
    </source>
</evidence>
<dbReference type="EMBL" id="JBAMIC010000008">
    <property type="protein sequence ID" value="KAK7104912.1"/>
    <property type="molecule type" value="Genomic_DNA"/>
</dbReference>
<evidence type="ECO:0000256" key="3">
    <source>
        <dbReference type="ARBA" id="ARBA00005022"/>
    </source>
</evidence>
<evidence type="ECO:0000259" key="11">
    <source>
        <dbReference type="Pfam" id="PF06155"/>
    </source>
</evidence>
<keyword evidence="9" id="KW-0408">Iron</keyword>
<gene>
    <name evidence="12" type="ORF">V1264_019553</name>
</gene>
<feature type="domain" description="TauD/TfdA-like" evidence="10">
    <location>
        <begin position="198"/>
        <end position="447"/>
    </location>
</feature>
<evidence type="ECO:0000256" key="7">
    <source>
        <dbReference type="ARBA" id="ARBA00022964"/>
    </source>
</evidence>
<dbReference type="Gene3D" id="3.30.2020.30">
    <property type="match status" value="1"/>
</dbReference>
<evidence type="ECO:0000313" key="12">
    <source>
        <dbReference type="EMBL" id="KAK7104912.1"/>
    </source>
</evidence>
<comment type="caution">
    <text evidence="12">The sequence shown here is derived from an EMBL/GenBank/DDBJ whole genome shotgun (WGS) entry which is preliminary data.</text>
</comment>
<evidence type="ECO:0000259" key="10">
    <source>
        <dbReference type="Pfam" id="PF02668"/>
    </source>
</evidence>
<dbReference type="FunFam" id="3.60.130.10:FF:000001">
    <property type="entry name" value="Trimethyllysine dioxygenase, mitochondrial"/>
    <property type="match status" value="1"/>
</dbReference>
<evidence type="ECO:0000256" key="9">
    <source>
        <dbReference type="ARBA" id="ARBA00023004"/>
    </source>
</evidence>
<dbReference type="PANTHER" id="PTHR10696">
    <property type="entry name" value="GAMMA-BUTYROBETAINE HYDROXYLASE-RELATED"/>
    <property type="match status" value="1"/>
</dbReference>
<comment type="similarity">
    <text evidence="4">Belongs to the gamma-BBH/TMLD family.</text>
</comment>
<dbReference type="PANTHER" id="PTHR10696:SF25">
    <property type="entry name" value="OXIDOREDUCTASE AIM17-RELATED"/>
    <property type="match status" value="1"/>
</dbReference>
<dbReference type="AlphaFoldDB" id="A0AAN9GE18"/>
<comment type="pathway">
    <text evidence="3">Amine and polyamine biosynthesis; carnitine biosynthesis.</text>
</comment>